<dbReference type="PANTHER" id="PTHR21013">
    <property type="entry name" value="ATP SYNTHASE MITOCHONDRIAL F1 COMPLEX ASSEMBLY FACTOR 2/ATP12 PROTEIN, MITOCHONDRIAL PRECURSOR"/>
    <property type="match status" value="1"/>
</dbReference>
<dbReference type="InterPro" id="IPR042272">
    <property type="entry name" value="ATP12_ATP_synth-F1-assembly_N"/>
</dbReference>
<dbReference type="Gene3D" id="3.30.2180.10">
    <property type="entry name" value="ATP12-like"/>
    <property type="match status" value="1"/>
</dbReference>
<dbReference type="EMBL" id="JASJQH010000695">
    <property type="protein sequence ID" value="KAK9763240.1"/>
    <property type="molecule type" value="Genomic_DNA"/>
</dbReference>
<keyword evidence="5" id="KW-0143">Chaperone</keyword>
<name>A0ABR2WP22_9FUNG</name>
<gene>
    <name evidence="6" type="primary">atp12</name>
    <name evidence="6" type="ORF">K7432_010270</name>
</gene>
<comment type="caution">
    <text evidence="6">The sequence shown here is derived from an EMBL/GenBank/DDBJ whole genome shotgun (WGS) entry which is preliminary data.</text>
</comment>
<keyword evidence="4" id="KW-0496">Mitochondrion</keyword>
<evidence type="ECO:0000313" key="6">
    <source>
        <dbReference type="EMBL" id="KAK9763240.1"/>
    </source>
</evidence>
<reference evidence="6 7" key="1">
    <citation type="submission" date="2023-04" db="EMBL/GenBank/DDBJ databases">
        <title>Genome of Basidiobolus ranarum AG-B5.</title>
        <authorList>
            <person name="Stajich J.E."/>
            <person name="Carter-House D."/>
            <person name="Gryganskyi A."/>
        </authorList>
    </citation>
    <scope>NUCLEOTIDE SEQUENCE [LARGE SCALE GENOMIC DNA]</scope>
    <source>
        <strain evidence="6 7">AG-B5</strain>
    </source>
</reference>
<organism evidence="6 7">
    <name type="scientific">Basidiobolus ranarum</name>
    <dbReference type="NCBI Taxonomy" id="34480"/>
    <lineage>
        <taxon>Eukaryota</taxon>
        <taxon>Fungi</taxon>
        <taxon>Fungi incertae sedis</taxon>
        <taxon>Zoopagomycota</taxon>
        <taxon>Entomophthoromycotina</taxon>
        <taxon>Basidiobolomycetes</taxon>
        <taxon>Basidiobolales</taxon>
        <taxon>Basidiobolaceae</taxon>
        <taxon>Basidiobolus</taxon>
    </lineage>
</organism>
<comment type="similarity">
    <text evidence="2">Belongs to the ATP12 family.</text>
</comment>
<evidence type="ECO:0000256" key="5">
    <source>
        <dbReference type="ARBA" id="ARBA00023186"/>
    </source>
</evidence>
<dbReference type="Proteomes" id="UP001479436">
    <property type="component" value="Unassembled WGS sequence"/>
</dbReference>
<comment type="subcellular location">
    <subcellularLocation>
        <location evidence="1">Mitochondrion</location>
    </subcellularLocation>
</comment>
<sequence>MTTITKLLNLNLGFRAGFALRRTPVVLSHRIGAFHSTQATNDTKGNTESMSKAETTLKRFWKTVTLAEFEDGFAIALDGRKLKTPGGNVLKVPKEKRILALLVAAEWESQSILLKSHSLPLTSLVARSIDGLVDPQEREVTINRLMNYLDTDTACYQHVYPQSLIDLQNEHWKPVIDWVEKEYQVKLNVTNSILGTAQAPETAQRLRQEIESFDPLTLSAFERATLSSKSFIISLALLKRQLSVEAAATASRVEVLSQIKQWGLVEDTHDVEHEDIRRQLGSAACSQMN</sequence>
<evidence type="ECO:0000256" key="1">
    <source>
        <dbReference type="ARBA" id="ARBA00004173"/>
    </source>
</evidence>
<evidence type="ECO:0000256" key="3">
    <source>
        <dbReference type="ARBA" id="ARBA00022946"/>
    </source>
</evidence>
<dbReference type="Pfam" id="PF07542">
    <property type="entry name" value="ATP12"/>
    <property type="match status" value="1"/>
</dbReference>
<dbReference type="SUPFAM" id="SSF160909">
    <property type="entry name" value="ATP12-like"/>
    <property type="match status" value="1"/>
</dbReference>
<evidence type="ECO:0000313" key="7">
    <source>
        <dbReference type="Proteomes" id="UP001479436"/>
    </source>
</evidence>
<accession>A0ABR2WP22</accession>
<evidence type="ECO:0000256" key="4">
    <source>
        <dbReference type="ARBA" id="ARBA00023128"/>
    </source>
</evidence>
<dbReference type="Gene3D" id="1.10.3580.10">
    <property type="entry name" value="ATP12 ATPase"/>
    <property type="match status" value="1"/>
</dbReference>
<keyword evidence="3" id="KW-0809">Transit peptide</keyword>
<proteinExistence type="inferred from homology"/>
<dbReference type="InterPro" id="IPR023335">
    <property type="entry name" value="ATP12_ortho_dom_sf"/>
</dbReference>
<dbReference type="InterPro" id="IPR011419">
    <property type="entry name" value="ATP12_ATP_synth-F1-assembly"/>
</dbReference>
<keyword evidence="7" id="KW-1185">Reference proteome</keyword>
<protein>
    <submittedName>
        <fullName evidence="6">ATP synthase mitochondrial F1 complex assembly factor 2</fullName>
    </submittedName>
</protein>
<dbReference type="PANTHER" id="PTHR21013:SF10">
    <property type="entry name" value="ATP SYNTHASE MITOCHONDRIAL F1 COMPLEX ASSEMBLY FACTOR 2"/>
    <property type="match status" value="1"/>
</dbReference>
<evidence type="ECO:0000256" key="2">
    <source>
        <dbReference type="ARBA" id="ARBA00008231"/>
    </source>
</evidence>